<accession>A0A5J4TZG9</accession>
<dbReference type="InterPro" id="IPR037185">
    <property type="entry name" value="EmrE-like"/>
</dbReference>
<keyword evidence="2" id="KW-0732">Signal</keyword>
<evidence type="ECO:0000313" key="4">
    <source>
        <dbReference type="Proteomes" id="UP000324800"/>
    </source>
</evidence>
<sequence>MASILTQILLSSGMLLTGSLNTISKKLQYQSCAPGLDVCKGSPTCNTLIHKNNHHFEKPWTQTSMMFLGEATCIIVYLLYKLCTRKPSTSELKAHRKAKIWEFVRLLPLFALLGFFDLLGTTGAAIGLLFVPSSIYQLFRGSIILFTSIWSVLLLKRKFYWYNWTGIVMVIFGLAVVGLSGLLNNSLSSQKISAGKYIFGIIIIILGQLACSTQV</sequence>
<gene>
    <name evidence="3" type="ORF">EZS28_041648</name>
</gene>
<feature type="transmembrane region" description="Helical" evidence="1">
    <location>
        <begin position="137"/>
        <end position="155"/>
    </location>
</feature>
<dbReference type="SUPFAM" id="SSF103481">
    <property type="entry name" value="Multidrug resistance efflux transporter EmrE"/>
    <property type="match status" value="1"/>
</dbReference>
<dbReference type="GO" id="GO:0016020">
    <property type="term" value="C:membrane"/>
    <property type="evidence" value="ECO:0007669"/>
    <property type="project" value="TreeGrafter"/>
</dbReference>
<dbReference type="EMBL" id="SNRW01023685">
    <property type="protein sequence ID" value="KAA6362825.1"/>
    <property type="molecule type" value="Genomic_DNA"/>
</dbReference>
<dbReference type="AlphaFoldDB" id="A0A5J4TZG9"/>
<evidence type="ECO:0000256" key="2">
    <source>
        <dbReference type="SAM" id="SignalP"/>
    </source>
</evidence>
<dbReference type="Proteomes" id="UP000324800">
    <property type="component" value="Unassembled WGS sequence"/>
</dbReference>
<proteinExistence type="predicted"/>
<comment type="caution">
    <text evidence="3">The sequence shown here is derived from an EMBL/GenBank/DDBJ whole genome shotgun (WGS) entry which is preliminary data.</text>
</comment>
<feature type="signal peptide" evidence="2">
    <location>
        <begin position="1"/>
        <end position="19"/>
    </location>
</feature>
<name>A0A5J4TZG9_9EUKA</name>
<dbReference type="PANTHER" id="PTHR13146:SF0">
    <property type="entry name" value="SOLUTE CARRIER FAMILY 35 MEMBER F6"/>
    <property type="match status" value="1"/>
</dbReference>
<keyword evidence="1" id="KW-1133">Transmembrane helix</keyword>
<feature type="transmembrane region" description="Helical" evidence="1">
    <location>
        <begin position="162"/>
        <end position="182"/>
    </location>
</feature>
<organism evidence="3 4">
    <name type="scientific">Streblomastix strix</name>
    <dbReference type="NCBI Taxonomy" id="222440"/>
    <lineage>
        <taxon>Eukaryota</taxon>
        <taxon>Metamonada</taxon>
        <taxon>Preaxostyla</taxon>
        <taxon>Oxymonadida</taxon>
        <taxon>Streblomastigidae</taxon>
        <taxon>Streblomastix</taxon>
    </lineage>
</organism>
<evidence type="ECO:0000313" key="3">
    <source>
        <dbReference type="EMBL" id="KAA6362825.1"/>
    </source>
</evidence>
<feature type="transmembrane region" description="Helical" evidence="1">
    <location>
        <begin position="65"/>
        <end position="83"/>
    </location>
</feature>
<evidence type="ECO:0000256" key="1">
    <source>
        <dbReference type="SAM" id="Phobius"/>
    </source>
</evidence>
<dbReference type="Pfam" id="PF16913">
    <property type="entry name" value="PUNUT"/>
    <property type="match status" value="1"/>
</dbReference>
<dbReference type="PANTHER" id="PTHR13146">
    <property type="match status" value="1"/>
</dbReference>
<dbReference type="OrthoDB" id="29773at2759"/>
<feature type="chain" id="PRO_5023877419" evidence="2">
    <location>
        <begin position="20"/>
        <end position="215"/>
    </location>
</feature>
<keyword evidence="1" id="KW-0812">Transmembrane</keyword>
<keyword evidence="1" id="KW-0472">Membrane</keyword>
<feature type="transmembrane region" description="Helical" evidence="1">
    <location>
        <begin position="103"/>
        <end position="131"/>
    </location>
</feature>
<protein>
    <submittedName>
        <fullName evidence="3">Solute carrier family 35 member</fullName>
    </submittedName>
</protein>
<feature type="transmembrane region" description="Helical" evidence="1">
    <location>
        <begin position="194"/>
        <end position="211"/>
    </location>
</feature>
<reference evidence="3 4" key="1">
    <citation type="submission" date="2019-03" db="EMBL/GenBank/DDBJ databases">
        <title>Single cell metagenomics reveals metabolic interactions within the superorganism composed of flagellate Streblomastix strix and complex community of Bacteroidetes bacteria on its surface.</title>
        <authorList>
            <person name="Treitli S.C."/>
            <person name="Kolisko M."/>
            <person name="Husnik F."/>
            <person name="Keeling P."/>
            <person name="Hampl V."/>
        </authorList>
    </citation>
    <scope>NUCLEOTIDE SEQUENCE [LARGE SCALE GENOMIC DNA]</scope>
    <source>
        <strain evidence="3">ST1C</strain>
    </source>
</reference>